<organism evidence="13 14">
    <name type="scientific">Facklamia lactis</name>
    <dbReference type="NCBI Taxonomy" id="2749967"/>
    <lineage>
        <taxon>Bacteria</taxon>
        <taxon>Bacillati</taxon>
        <taxon>Bacillota</taxon>
        <taxon>Bacilli</taxon>
        <taxon>Lactobacillales</taxon>
        <taxon>Aerococcaceae</taxon>
        <taxon>Facklamia</taxon>
    </lineage>
</organism>
<dbReference type="PANTHER" id="PTHR30616:SF2">
    <property type="entry name" value="PURINE NUCLEOSIDE PHOSPHORYLASE LACC1"/>
    <property type="match status" value="1"/>
</dbReference>
<gene>
    <name evidence="13" type="primary">pgeF</name>
    <name evidence="13" type="ORF">HZY91_09525</name>
</gene>
<comment type="catalytic activity">
    <reaction evidence="9">
        <text>adenosine + H2O + H(+) = inosine + NH4(+)</text>
        <dbReference type="Rhea" id="RHEA:24408"/>
        <dbReference type="ChEBI" id="CHEBI:15377"/>
        <dbReference type="ChEBI" id="CHEBI:15378"/>
        <dbReference type="ChEBI" id="CHEBI:16335"/>
        <dbReference type="ChEBI" id="CHEBI:17596"/>
        <dbReference type="ChEBI" id="CHEBI:28938"/>
        <dbReference type="EC" id="3.5.4.4"/>
    </reaction>
    <physiologicalReaction direction="left-to-right" evidence="9">
        <dbReference type="Rhea" id="RHEA:24409"/>
    </physiologicalReaction>
</comment>
<dbReference type="PANTHER" id="PTHR30616">
    <property type="entry name" value="UNCHARACTERIZED PROTEIN YFIH"/>
    <property type="match status" value="1"/>
</dbReference>
<proteinExistence type="inferred from homology"/>
<dbReference type="NCBIfam" id="TIGR00726">
    <property type="entry name" value="peptidoglycan editing factor PgeF"/>
    <property type="match status" value="1"/>
</dbReference>
<comment type="catalytic activity">
    <reaction evidence="10">
        <text>adenosine + phosphate = alpha-D-ribose 1-phosphate + adenine</text>
        <dbReference type="Rhea" id="RHEA:27642"/>
        <dbReference type="ChEBI" id="CHEBI:16335"/>
        <dbReference type="ChEBI" id="CHEBI:16708"/>
        <dbReference type="ChEBI" id="CHEBI:43474"/>
        <dbReference type="ChEBI" id="CHEBI:57720"/>
        <dbReference type="EC" id="2.4.2.1"/>
    </reaction>
    <physiologicalReaction direction="left-to-right" evidence="10">
        <dbReference type="Rhea" id="RHEA:27643"/>
    </physiologicalReaction>
</comment>
<sequence length="243" mass="27512">MVSTLLEEKGLQMFLAGIDFGFRATNTSEEEVGREIDRALSEGEFNYNEVYTCNQVHGCRVEYADGISGQDYIVGKTFPETDGLMTDHKGIVLMVKIADCTPVVLFDPQKKVQAIVHSGWRSTVKGISIQALRKMQKQFDCQLQDIFAYVGPSIDQSNYEVGREVYEAFESFEDRDRFFKAGQHSGKYLLSMQQANVSLLKRAGLLNQQIEVSQQSTFTDARLHSARREGNNYQCNGLFTMIR</sequence>
<evidence type="ECO:0000256" key="7">
    <source>
        <dbReference type="ARBA" id="ARBA00022801"/>
    </source>
</evidence>
<keyword evidence="7" id="KW-0378">Hydrolase</keyword>
<evidence type="ECO:0000256" key="6">
    <source>
        <dbReference type="ARBA" id="ARBA00022723"/>
    </source>
</evidence>
<comment type="catalytic activity">
    <reaction evidence="1">
        <text>inosine + phosphate = alpha-D-ribose 1-phosphate + hypoxanthine</text>
        <dbReference type="Rhea" id="RHEA:27646"/>
        <dbReference type="ChEBI" id="CHEBI:17368"/>
        <dbReference type="ChEBI" id="CHEBI:17596"/>
        <dbReference type="ChEBI" id="CHEBI:43474"/>
        <dbReference type="ChEBI" id="CHEBI:57720"/>
        <dbReference type="EC" id="2.4.2.1"/>
    </reaction>
    <physiologicalReaction direction="left-to-right" evidence="1">
        <dbReference type="Rhea" id="RHEA:27647"/>
    </physiologicalReaction>
</comment>
<evidence type="ECO:0000256" key="2">
    <source>
        <dbReference type="ARBA" id="ARBA00001947"/>
    </source>
</evidence>
<dbReference type="Proteomes" id="UP000721415">
    <property type="component" value="Unassembled WGS sequence"/>
</dbReference>
<evidence type="ECO:0000256" key="1">
    <source>
        <dbReference type="ARBA" id="ARBA00000553"/>
    </source>
</evidence>
<reference evidence="13 14" key="1">
    <citation type="submission" date="2020-07" db="EMBL/GenBank/DDBJ databases">
        <title>Facklamia lactis sp. nov., isolated from raw milk.</title>
        <authorList>
            <person name="Doll E.V."/>
            <person name="Huptas C."/>
            <person name="Staib L."/>
            <person name="Wenning M."/>
            <person name="Scherer S."/>
        </authorList>
    </citation>
    <scope>NUCLEOTIDE SEQUENCE [LARGE SCALE GENOMIC DNA]</scope>
    <source>
        <strain evidence="13 14">DSM 111018</strain>
    </source>
</reference>
<evidence type="ECO:0000256" key="11">
    <source>
        <dbReference type="ARBA" id="ARBA00049893"/>
    </source>
</evidence>
<evidence type="ECO:0000256" key="8">
    <source>
        <dbReference type="ARBA" id="ARBA00022833"/>
    </source>
</evidence>
<evidence type="ECO:0000256" key="3">
    <source>
        <dbReference type="ARBA" id="ARBA00003215"/>
    </source>
</evidence>
<dbReference type="InterPro" id="IPR003730">
    <property type="entry name" value="Cu_polyphenol_OxRdtase"/>
</dbReference>
<accession>A0ABS0LT22</accession>
<evidence type="ECO:0000313" key="14">
    <source>
        <dbReference type="Proteomes" id="UP000721415"/>
    </source>
</evidence>
<evidence type="ECO:0000313" key="13">
    <source>
        <dbReference type="EMBL" id="MBG9987107.1"/>
    </source>
</evidence>
<evidence type="ECO:0000256" key="5">
    <source>
        <dbReference type="ARBA" id="ARBA00022679"/>
    </source>
</evidence>
<dbReference type="Gene3D" id="3.60.140.10">
    <property type="entry name" value="CNF1/YfiH-like putative cysteine hydrolases"/>
    <property type="match status" value="1"/>
</dbReference>
<name>A0ABS0LT22_9LACT</name>
<comment type="cofactor">
    <cofactor evidence="2">
        <name>Zn(2+)</name>
        <dbReference type="ChEBI" id="CHEBI:29105"/>
    </cofactor>
</comment>
<keyword evidence="5" id="KW-0808">Transferase</keyword>
<evidence type="ECO:0000256" key="4">
    <source>
        <dbReference type="ARBA" id="ARBA00007353"/>
    </source>
</evidence>
<evidence type="ECO:0000256" key="12">
    <source>
        <dbReference type="RuleBase" id="RU361274"/>
    </source>
</evidence>
<dbReference type="InterPro" id="IPR038371">
    <property type="entry name" value="Cu_polyphenol_OxRdtase_sf"/>
</dbReference>
<keyword evidence="6" id="KW-0479">Metal-binding</keyword>
<comment type="function">
    <text evidence="3">Purine nucleoside enzyme that catalyzes the phosphorolysis of adenosine and inosine nucleosides, yielding D-ribose 1-phosphate and the respective free bases, adenine and hypoxanthine. Also catalyzes the phosphorolysis of S-methyl-5'-thioadenosine into adenine and S-methyl-5-thio-alpha-D-ribose 1-phosphate. Also has adenosine deaminase activity.</text>
</comment>
<keyword evidence="8" id="KW-0862">Zinc</keyword>
<dbReference type="RefSeq" id="WP_197116029.1">
    <property type="nucleotide sequence ID" value="NZ_JACBXQ010000006.1"/>
</dbReference>
<evidence type="ECO:0000256" key="9">
    <source>
        <dbReference type="ARBA" id="ARBA00047989"/>
    </source>
</evidence>
<dbReference type="CDD" id="cd16833">
    <property type="entry name" value="YfiH"/>
    <property type="match status" value="1"/>
</dbReference>
<comment type="similarity">
    <text evidence="4 12">Belongs to the purine nucleoside phosphorylase YfiH/LACC1 family.</text>
</comment>
<dbReference type="Pfam" id="PF02578">
    <property type="entry name" value="Cu-oxidase_4"/>
    <property type="match status" value="1"/>
</dbReference>
<keyword evidence="14" id="KW-1185">Reference proteome</keyword>
<dbReference type="SUPFAM" id="SSF64438">
    <property type="entry name" value="CNF1/YfiH-like putative cysteine hydrolases"/>
    <property type="match status" value="1"/>
</dbReference>
<dbReference type="InterPro" id="IPR011324">
    <property type="entry name" value="Cytotoxic_necrot_fac-like_cat"/>
</dbReference>
<dbReference type="EMBL" id="JACBXQ010000006">
    <property type="protein sequence ID" value="MBG9987107.1"/>
    <property type="molecule type" value="Genomic_DNA"/>
</dbReference>
<evidence type="ECO:0000256" key="10">
    <source>
        <dbReference type="ARBA" id="ARBA00048968"/>
    </source>
</evidence>
<comment type="catalytic activity">
    <reaction evidence="11">
        <text>S-methyl-5'-thioadenosine + phosphate = 5-(methylsulfanyl)-alpha-D-ribose 1-phosphate + adenine</text>
        <dbReference type="Rhea" id="RHEA:11852"/>
        <dbReference type="ChEBI" id="CHEBI:16708"/>
        <dbReference type="ChEBI" id="CHEBI:17509"/>
        <dbReference type="ChEBI" id="CHEBI:43474"/>
        <dbReference type="ChEBI" id="CHEBI:58533"/>
        <dbReference type="EC" id="2.4.2.28"/>
    </reaction>
    <physiologicalReaction direction="left-to-right" evidence="11">
        <dbReference type="Rhea" id="RHEA:11853"/>
    </physiologicalReaction>
</comment>
<comment type="caution">
    <text evidence="13">The sequence shown here is derived from an EMBL/GenBank/DDBJ whole genome shotgun (WGS) entry which is preliminary data.</text>
</comment>
<protein>
    <recommendedName>
        <fullName evidence="12">Purine nucleoside phosphorylase</fullName>
    </recommendedName>
</protein>